<evidence type="ECO:0000256" key="6">
    <source>
        <dbReference type="PROSITE-ProRule" id="PRU00169"/>
    </source>
</evidence>
<gene>
    <name evidence="10" type="ORF">KTH89_05140</name>
</gene>
<evidence type="ECO:0000313" key="10">
    <source>
        <dbReference type="EMBL" id="MBU9735912.1"/>
    </source>
</evidence>
<dbReference type="GO" id="GO:0000156">
    <property type="term" value="F:phosphorelay response regulator activity"/>
    <property type="evidence" value="ECO:0007669"/>
    <property type="project" value="TreeGrafter"/>
</dbReference>
<dbReference type="InterPro" id="IPR011006">
    <property type="entry name" value="CheY-like_superfamily"/>
</dbReference>
<keyword evidence="6" id="KW-0597">Phosphoprotein</keyword>
<feature type="domain" description="OmpR/PhoB-type" evidence="9">
    <location>
        <begin position="130"/>
        <end position="229"/>
    </location>
</feature>
<evidence type="ECO:0000259" key="9">
    <source>
        <dbReference type="PROSITE" id="PS51755"/>
    </source>
</evidence>
<feature type="DNA-binding region" description="OmpR/PhoB-type" evidence="7">
    <location>
        <begin position="130"/>
        <end position="229"/>
    </location>
</feature>
<accession>A0A949JY64</accession>
<dbReference type="InterPro" id="IPR001867">
    <property type="entry name" value="OmpR/PhoB-type_DNA-bd"/>
</dbReference>
<dbReference type="CDD" id="cd00383">
    <property type="entry name" value="trans_reg_C"/>
    <property type="match status" value="1"/>
</dbReference>
<keyword evidence="2" id="KW-0805">Transcription regulation</keyword>
<reference evidence="10" key="1">
    <citation type="submission" date="2021-06" db="EMBL/GenBank/DDBJ databases">
        <title>Description of novel taxa of the family Lachnospiraceae.</title>
        <authorList>
            <person name="Chaplin A.V."/>
            <person name="Sokolova S.R."/>
            <person name="Pikina A.P."/>
            <person name="Korzhanova M."/>
            <person name="Belova V."/>
            <person name="Korostin D."/>
            <person name="Efimov B.A."/>
        </authorList>
    </citation>
    <scope>NUCLEOTIDE SEQUENCE</scope>
    <source>
        <strain evidence="10">ASD5720</strain>
    </source>
</reference>
<evidence type="ECO:0000256" key="2">
    <source>
        <dbReference type="ARBA" id="ARBA00023015"/>
    </source>
</evidence>
<dbReference type="GO" id="GO:0032993">
    <property type="term" value="C:protein-DNA complex"/>
    <property type="evidence" value="ECO:0007669"/>
    <property type="project" value="TreeGrafter"/>
</dbReference>
<sequence length="230" mass="26284">MTNTKGLVLIIEDDKSILNFLGISMKTNGYSYDIAETGLTGISLFMTNKPDLILLDLGLPDIDGTEVIKQVRMTSKTPIIVISSRGQEKEKVEALDLGANDYLTKPFSVNELFARIRVAMRSTYPIESADEVFTLDALKIDFEKRQVFIDEEEIHLTPIEYKILVLLVKNAGKVLTHTYIQNEIWGYSEFGEHQSLRVFMANIRRKIEKDTNHPRYIMTEVGVGYRFVDR</sequence>
<dbReference type="InterPro" id="IPR036388">
    <property type="entry name" value="WH-like_DNA-bd_sf"/>
</dbReference>
<dbReference type="InterPro" id="IPR001789">
    <property type="entry name" value="Sig_transdc_resp-reg_receiver"/>
</dbReference>
<keyword evidence="3 7" id="KW-0238">DNA-binding</keyword>
<evidence type="ECO:0000259" key="8">
    <source>
        <dbReference type="PROSITE" id="PS50110"/>
    </source>
</evidence>
<dbReference type="SMART" id="SM00448">
    <property type="entry name" value="REC"/>
    <property type="match status" value="1"/>
</dbReference>
<dbReference type="Pfam" id="PF00486">
    <property type="entry name" value="Trans_reg_C"/>
    <property type="match status" value="1"/>
</dbReference>
<dbReference type="CDD" id="cd17620">
    <property type="entry name" value="REC_OmpR_KdpE-like"/>
    <property type="match status" value="1"/>
</dbReference>
<feature type="modified residue" description="4-aspartylphosphate" evidence="6">
    <location>
        <position position="56"/>
    </location>
</feature>
<feature type="domain" description="Response regulatory" evidence="8">
    <location>
        <begin position="7"/>
        <end position="120"/>
    </location>
</feature>
<dbReference type="GO" id="GO:0005829">
    <property type="term" value="C:cytosol"/>
    <property type="evidence" value="ECO:0007669"/>
    <property type="project" value="TreeGrafter"/>
</dbReference>
<evidence type="ECO:0000256" key="3">
    <source>
        <dbReference type="ARBA" id="ARBA00023125"/>
    </source>
</evidence>
<dbReference type="GO" id="GO:0006355">
    <property type="term" value="P:regulation of DNA-templated transcription"/>
    <property type="evidence" value="ECO:0007669"/>
    <property type="project" value="InterPro"/>
</dbReference>
<dbReference type="SMART" id="SM00862">
    <property type="entry name" value="Trans_reg_C"/>
    <property type="match status" value="1"/>
</dbReference>
<dbReference type="Gene3D" id="3.40.50.2300">
    <property type="match status" value="1"/>
</dbReference>
<evidence type="ECO:0000256" key="1">
    <source>
        <dbReference type="ARBA" id="ARBA00018672"/>
    </source>
</evidence>
<keyword evidence="4" id="KW-0804">Transcription</keyword>
<proteinExistence type="predicted"/>
<dbReference type="Gene3D" id="1.10.10.10">
    <property type="entry name" value="Winged helix-like DNA-binding domain superfamily/Winged helix DNA-binding domain"/>
    <property type="match status" value="1"/>
</dbReference>
<organism evidence="10 11">
    <name type="scientific">Diplocloster agilis</name>
    <dbReference type="NCBI Taxonomy" id="2850323"/>
    <lineage>
        <taxon>Bacteria</taxon>
        <taxon>Bacillati</taxon>
        <taxon>Bacillota</taxon>
        <taxon>Clostridia</taxon>
        <taxon>Lachnospirales</taxon>
        <taxon>Lachnospiraceae</taxon>
        <taxon>Diplocloster</taxon>
    </lineage>
</organism>
<dbReference type="GO" id="GO:0000976">
    <property type="term" value="F:transcription cis-regulatory region binding"/>
    <property type="evidence" value="ECO:0007669"/>
    <property type="project" value="TreeGrafter"/>
</dbReference>
<evidence type="ECO:0000313" key="11">
    <source>
        <dbReference type="Proteomes" id="UP000712157"/>
    </source>
</evidence>
<dbReference type="SUPFAM" id="SSF52172">
    <property type="entry name" value="CheY-like"/>
    <property type="match status" value="1"/>
</dbReference>
<comment type="caution">
    <text evidence="10">The sequence shown here is derived from an EMBL/GenBank/DDBJ whole genome shotgun (WGS) entry which is preliminary data.</text>
</comment>
<dbReference type="Pfam" id="PF00072">
    <property type="entry name" value="Response_reg"/>
    <property type="match status" value="1"/>
</dbReference>
<protein>
    <recommendedName>
        <fullName evidence="1">Stage 0 sporulation protein A homolog</fullName>
    </recommendedName>
</protein>
<evidence type="ECO:0000256" key="7">
    <source>
        <dbReference type="PROSITE-ProRule" id="PRU01091"/>
    </source>
</evidence>
<dbReference type="PANTHER" id="PTHR48111:SF50">
    <property type="entry name" value="KDP OPERON TRANSCRIPTIONAL REGULATORY PROTEIN KDPE"/>
    <property type="match status" value="1"/>
</dbReference>
<dbReference type="InterPro" id="IPR039420">
    <property type="entry name" value="WalR-like"/>
</dbReference>
<comment type="function">
    <text evidence="5">May play the central regulatory role in sporulation. It may be an element of the effector pathway responsible for the activation of sporulation genes in response to nutritional stress. Spo0A may act in concert with spo0H (a sigma factor) to control the expression of some genes that are critical to the sporulation process.</text>
</comment>
<name>A0A949JY64_9FIRM</name>
<dbReference type="PROSITE" id="PS51755">
    <property type="entry name" value="OMPR_PHOB"/>
    <property type="match status" value="1"/>
</dbReference>
<dbReference type="EMBL" id="JAHQCW010000006">
    <property type="protein sequence ID" value="MBU9735912.1"/>
    <property type="molecule type" value="Genomic_DNA"/>
</dbReference>
<dbReference type="Proteomes" id="UP000712157">
    <property type="component" value="Unassembled WGS sequence"/>
</dbReference>
<dbReference type="RefSeq" id="WP_158342717.1">
    <property type="nucleotide sequence ID" value="NZ_JAHQCW010000006.1"/>
</dbReference>
<keyword evidence="11" id="KW-1185">Reference proteome</keyword>
<dbReference type="Gene3D" id="6.10.250.690">
    <property type="match status" value="1"/>
</dbReference>
<dbReference type="AlphaFoldDB" id="A0A949JY64"/>
<dbReference type="PANTHER" id="PTHR48111">
    <property type="entry name" value="REGULATOR OF RPOS"/>
    <property type="match status" value="1"/>
</dbReference>
<evidence type="ECO:0000256" key="4">
    <source>
        <dbReference type="ARBA" id="ARBA00023163"/>
    </source>
</evidence>
<dbReference type="PROSITE" id="PS50110">
    <property type="entry name" value="RESPONSE_REGULATORY"/>
    <property type="match status" value="1"/>
</dbReference>
<evidence type="ECO:0000256" key="5">
    <source>
        <dbReference type="ARBA" id="ARBA00024867"/>
    </source>
</evidence>